<dbReference type="Proteomes" id="UP000035681">
    <property type="component" value="Unplaced"/>
</dbReference>
<evidence type="ECO:0000313" key="2">
    <source>
        <dbReference type="WBParaSite" id="SSTP_0000762200.1"/>
    </source>
</evidence>
<dbReference type="WBParaSite" id="SSTP_0000762200.1">
    <property type="protein sequence ID" value="SSTP_0000762200.1"/>
    <property type="gene ID" value="SSTP_0000762200"/>
</dbReference>
<dbReference type="WBParaSite" id="TCONS_00009558.p1">
    <property type="protein sequence ID" value="TCONS_00009558.p1"/>
    <property type="gene ID" value="XLOC_007354"/>
</dbReference>
<organism evidence="2">
    <name type="scientific">Strongyloides stercoralis</name>
    <name type="common">Threadworm</name>
    <dbReference type="NCBI Taxonomy" id="6248"/>
    <lineage>
        <taxon>Eukaryota</taxon>
        <taxon>Metazoa</taxon>
        <taxon>Ecdysozoa</taxon>
        <taxon>Nematoda</taxon>
        <taxon>Chromadorea</taxon>
        <taxon>Rhabditida</taxon>
        <taxon>Tylenchina</taxon>
        <taxon>Panagrolaimomorpha</taxon>
        <taxon>Strongyloidoidea</taxon>
        <taxon>Strongyloididae</taxon>
        <taxon>Strongyloides</taxon>
    </lineage>
</organism>
<protein>
    <submittedName>
        <fullName evidence="2">ANK_REP_REGION domain-containing protein</fullName>
    </submittedName>
</protein>
<dbReference type="AlphaFoldDB" id="A0A0K0EDQ9"/>
<evidence type="ECO:0000313" key="1">
    <source>
        <dbReference type="Proteomes" id="UP000035681"/>
    </source>
</evidence>
<proteinExistence type="predicted"/>
<keyword evidence="1" id="KW-1185">Reference proteome</keyword>
<accession>A0A0K0EDQ9</accession>
<sequence>MRFFISDEVLHSIGSSYGDAAVPGEEYKNISNTKTMTDIVNAIPKNSYNNKCTFVSMNEIRQEVEEYFAKMCLKSTSMKLLKEEIIMKLHTRRNEDQKTRVETFMCPISPTKQKNSLIDDLKLDEDIKIMLPEDWLNNDFDLDYNFDPNKYNLRWDDSRSQYVSEGECAISGDLPSKSAVTEEANWNRCAEIRQLFEDSISIDKPKIRRTSSAEVMECLYECNHKYRIIKDLKIFYEDCLKRIEKVYTESVIKSHRQIKRWLNEFFNSDRCLSQKDGKAEAIHVMELSSFLSGGVYLDGNITHQVKDILALEGGLELIMFDFFNKALHIVTSGTGAQHWIKKLLLYILNNSSENLNLFYAYMMNVGFNYGLIKPNLEKLGTPEFGVPIKVSDDRKIMKFFIIMNLNVRVPKSGFYFQSGFQFFKTLYEISVDFPQIPIFPVVYINALFEKDFLSLAISNFNESKWITFIKQDMVNAILDIEYYQESLGESLSVILASLYHEIKNNISIG</sequence>
<name>A0A0K0EDQ9_STRER</name>
<reference evidence="2" key="1">
    <citation type="submission" date="2015-08" db="UniProtKB">
        <authorList>
            <consortium name="WormBaseParasite"/>
        </authorList>
    </citation>
    <scope>IDENTIFICATION</scope>
</reference>